<keyword evidence="4" id="KW-0646">Protease inhibitor</keyword>
<keyword evidence="3" id="KW-0964">Secreted</keyword>
<dbReference type="InterPro" id="IPR047565">
    <property type="entry name" value="Alpha-macroglob_thiol-ester_cl"/>
</dbReference>
<keyword evidence="8" id="KW-0325">Glycoprotein</keyword>
<dbReference type="CDD" id="cd02897">
    <property type="entry name" value="A2M_2"/>
    <property type="match status" value="1"/>
</dbReference>
<evidence type="ECO:0000256" key="4">
    <source>
        <dbReference type="ARBA" id="ARBA00022690"/>
    </source>
</evidence>
<keyword evidence="12" id="KW-1185">Reference proteome</keyword>
<sequence length="1493" mass="165881">MEGTGYKESVHQLPGKRVLLATRMWTSILAPCALLLQLVAAGSALDPYYAVVVSAELPFPGTAHVCVHLAGLQETVQVSLTLNLVAENITVLEKTVTDPVSFTCSPFQVPAPSEAEEIGFFQVEVHGDSVHFNGSKKILVKKLEKGIFVQTDKAFYKPGQTVKFRIVTLDKDLIADNHEYPMVELQDPNKNRIGQWLNVAPRQGIVDLSFPLSSEPPLGTYTIAVGKHSKTFIVEEYVPPKFEVQIELPSVVTVLDENMRFRVCAKYTYGKMVPGKVEASLCRSALRYGWWSLDEEPLTDICLNFTGSVDQTGCFSTEVSTEAYNLTRSGLMMRLEAKASLEEEGTGVKLSAFNSCPISSDITTITFKDSPSYYKAGLPYSGWMELQNADGSPRKHEKIYLFLSYKNITEDLTYVTDENGKASFDLDTSQWGTSVSLRARSNLDDPQYDLGKVSPRYQDGYLWLNPFFSKSKSFLKIHTLEGSLPCPKEQEVVVDYIIQQKELQQDTDQVTFMYLVVSRQGLALFGTKDVLVGKEEVLKGSFSFLLPTSMAISPLAKVLIYALFPDGEMVADTADFQIAKCFNNKVDLSFSTPETLPGSDTNLHLQAAPGSLCAVRAVDYSMVLLKPEAELTVDTVYNLLPTVHFGGYFYRLNDNEPYPCDRSFMPLAPDTRRKRSLWWYPRLPSEPDTFSLFKSLGLKLFSNANIKKPISCHYDVVPFSYGIPGPPRGSPEVLYAMPSVEMTASNSLPKPVAKEQQVRKYFPETWIWDLYPISESGTADVSVTAPDTITDWKTSMFCTADIGFGLSPAVTLRTFKPYFVEVTLPYSVVREESFLLKATVVNYQPNCIKIQVTLAESQEFKAVPCADCQYTSCLCADQGKTFSWEVTATKLGEVNLTVSTEALKTEELCGNEVTVVPTQGRVDTIIKPLLVKPGGVLVEKTNSFLLCTGGIDTPAVEEVSLKIPENILEDSERARMSVLGDIMGTALQNIDQLIQMPYGCGEQNMVKFSPNIFTLEYLEKTDQLIEKTKSKAVEFLKSGYQRQLNYKHDDGSYSAFGKSDPEGNTWLTSFVIKSFGRARPYIFVDDLHIQQGVSWLKSHQLPTGCFQSVGKLFHTSMKGGVNDDLSLSSYITGALLDLGIPASDPITEGGLRCLKAEVDKVTSMYTQALMAYTFTLAGENELRQVLLEKLEKQAVKSEGQMHWEPTPHSEQEKEAFWYRAPSAEVETSAYVLLAYMSNPQFTKEDVGKATEMVNWLTKQQNAYGGFSSTQDTVVALQGLAKYASATYSKKGDIAIRVKSKTGFQKEFHVDNSNRLLLQETSLPEIPGEYVVEATGDGCAYVQASMRYNIPPPKSDASFELHVETVPGTCSGEKAETHFDIHITARYTGDRTASNMAIIEAKMLSGFIPVKRTIKELEKTGQVKKTEVTPEEVVLYLEELTNQPQTITFSVEQDILVKGLKPATVKVYDYYKIEDHDVAEYSAPCSTGKSTKTS</sequence>
<dbReference type="SMART" id="SM01419">
    <property type="entry name" value="Thiol-ester_cl"/>
    <property type="match status" value="1"/>
</dbReference>
<dbReference type="Gene3D" id="2.60.40.1940">
    <property type="match status" value="1"/>
</dbReference>
<dbReference type="FunFam" id="2.60.40.1930:FF:000001">
    <property type="entry name" value="CD109 isoform 3"/>
    <property type="match status" value="1"/>
</dbReference>
<dbReference type="InParanoid" id="A0A6P7WYT1"/>
<dbReference type="GeneID" id="115457683"/>
<evidence type="ECO:0000259" key="11">
    <source>
        <dbReference type="SMART" id="SM01361"/>
    </source>
</evidence>
<dbReference type="RefSeq" id="XP_030043084.1">
    <property type="nucleotide sequence ID" value="XM_030187224.1"/>
</dbReference>
<dbReference type="Pfam" id="PF07677">
    <property type="entry name" value="A2M_recep"/>
    <property type="match status" value="1"/>
</dbReference>
<dbReference type="InterPro" id="IPR008930">
    <property type="entry name" value="Terpenoid_cyclase/PrenylTrfase"/>
</dbReference>
<dbReference type="InterPro" id="IPR036595">
    <property type="entry name" value="A-macroglobulin_rcpt-bd_sf"/>
</dbReference>
<dbReference type="InterPro" id="IPR002890">
    <property type="entry name" value="MG2"/>
</dbReference>
<dbReference type="PANTHER" id="PTHR11412:SF185">
    <property type="entry name" value="ALPHA-2-MACROGLOBULIN-LIKE PROTEIN 1"/>
    <property type="match status" value="1"/>
</dbReference>
<dbReference type="Pfam" id="PF07678">
    <property type="entry name" value="TED_complement"/>
    <property type="match status" value="1"/>
</dbReference>
<dbReference type="Pfam" id="PF17791">
    <property type="entry name" value="MG3"/>
    <property type="match status" value="1"/>
</dbReference>
<evidence type="ECO:0000256" key="1">
    <source>
        <dbReference type="ARBA" id="ARBA00004613"/>
    </source>
</evidence>
<dbReference type="InterPro" id="IPR041555">
    <property type="entry name" value="MG3"/>
</dbReference>
<dbReference type="OrthoDB" id="9998011at2759"/>
<accession>A0A6P7WYT1</accession>
<dbReference type="Pfam" id="PF17789">
    <property type="entry name" value="MG4"/>
    <property type="match status" value="1"/>
</dbReference>
<dbReference type="Pfam" id="PF01835">
    <property type="entry name" value="MG2"/>
    <property type="match status" value="1"/>
</dbReference>
<dbReference type="GO" id="GO:0004867">
    <property type="term" value="F:serine-type endopeptidase inhibitor activity"/>
    <property type="evidence" value="ECO:0007669"/>
    <property type="project" value="UniProtKB-KW"/>
</dbReference>
<dbReference type="GO" id="GO:0005615">
    <property type="term" value="C:extracellular space"/>
    <property type="evidence" value="ECO:0007669"/>
    <property type="project" value="InterPro"/>
</dbReference>
<evidence type="ECO:0000259" key="9">
    <source>
        <dbReference type="SMART" id="SM01359"/>
    </source>
</evidence>
<dbReference type="InterPro" id="IPR013783">
    <property type="entry name" value="Ig-like_fold"/>
</dbReference>
<evidence type="ECO:0000256" key="7">
    <source>
        <dbReference type="ARBA" id="ARBA00023157"/>
    </source>
</evidence>
<dbReference type="InterPro" id="IPR001599">
    <property type="entry name" value="Macroglobln_a2"/>
</dbReference>
<dbReference type="InterPro" id="IPR014756">
    <property type="entry name" value="Ig_E-set"/>
</dbReference>
<evidence type="ECO:0000256" key="8">
    <source>
        <dbReference type="ARBA" id="ARBA00023180"/>
    </source>
</evidence>
<dbReference type="FunCoup" id="A0A6P7WYT1">
    <property type="interactions" value="280"/>
</dbReference>
<dbReference type="InterPro" id="IPR011625">
    <property type="entry name" value="A2M_N_BRD"/>
</dbReference>
<keyword evidence="7" id="KW-1015">Disulfide bond</keyword>
<feature type="domain" description="Alpha-macroglobulin receptor-binding" evidence="11">
    <location>
        <begin position="1393"/>
        <end position="1480"/>
    </location>
</feature>
<evidence type="ECO:0000256" key="3">
    <source>
        <dbReference type="ARBA" id="ARBA00022525"/>
    </source>
</evidence>
<dbReference type="Gene3D" id="2.60.40.10">
    <property type="entry name" value="Immunoglobulins"/>
    <property type="match status" value="2"/>
</dbReference>
<dbReference type="InterPro" id="IPR019742">
    <property type="entry name" value="MacrogloblnA2_CS"/>
</dbReference>
<reference evidence="13" key="1">
    <citation type="submission" date="2025-08" db="UniProtKB">
        <authorList>
            <consortium name="RefSeq"/>
        </authorList>
    </citation>
    <scope>IDENTIFICATION</scope>
</reference>
<dbReference type="InterPro" id="IPR011626">
    <property type="entry name" value="Alpha-macroglobulin_TED"/>
</dbReference>
<dbReference type="SMART" id="SM01361">
    <property type="entry name" value="A2M_recep"/>
    <property type="match status" value="1"/>
</dbReference>
<dbReference type="Gene3D" id="2.20.130.20">
    <property type="match status" value="1"/>
</dbReference>
<dbReference type="Gene3D" id="2.60.120.1540">
    <property type="match status" value="1"/>
</dbReference>
<comment type="subcellular location">
    <subcellularLocation>
        <location evidence="1">Secreted</location>
    </subcellularLocation>
</comment>
<keyword evidence="5" id="KW-0732">Signal</keyword>
<evidence type="ECO:0000256" key="2">
    <source>
        <dbReference type="ARBA" id="ARBA00010952"/>
    </source>
</evidence>
<dbReference type="Gene3D" id="2.60.40.690">
    <property type="entry name" value="Alpha-macroglobulin, receptor-binding domain"/>
    <property type="match status" value="1"/>
</dbReference>
<dbReference type="Gene3D" id="2.60.40.1930">
    <property type="match status" value="2"/>
</dbReference>
<feature type="domain" description="Alpha-2-macroglobulin" evidence="10">
    <location>
        <begin position="765"/>
        <end position="854"/>
    </location>
</feature>
<dbReference type="SUPFAM" id="SSF49410">
    <property type="entry name" value="Alpha-macroglobulin receptor domain"/>
    <property type="match status" value="1"/>
</dbReference>
<feature type="domain" description="Alpha-2-macroglobulin bait region" evidence="9">
    <location>
        <begin position="475"/>
        <end position="625"/>
    </location>
</feature>
<dbReference type="KEGG" id="muo:115457683"/>
<keyword evidence="6" id="KW-0722">Serine protease inhibitor</keyword>
<comment type="similarity">
    <text evidence="2">Belongs to the protease inhibitor I39 (alpha-2-macroglobulin) family.</text>
</comment>
<dbReference type="Gene3D" id="1.50.10.20">
    <property type="match status" value="1"/>
</dbReference>
<dbReference type="Pfam" id="PF00207">
    <property type="entry name" value="A2M"/>
    <property type="match status" value="1"/>
</dbReference>
<dbReference type="PROSITE" id="PS00477">
    <property type="entry name" value="ALPHA_2_MACROGLOBULIN"/>
    <property type="match status" value="1"/>
</dbReference>
<organism evidence="12 13">
    <name type="scientific">Microcaecilia unicolor</name>
    <dbReference type="NCBI Taxonomy" id="1415580"/>
    <lineage>
        <taxon>Eukaryota</taxon>
        <taxon>Metazoa</taxon>
        <taxon>Chordata</taxon>
        <taxon>Craniata</taxon>
        <taxon>Vertebrata</taxon>
        <taxon>Euteleostomi</taxon>
        <taxon>Amphibia</taxon>
        <taxon>Gymnophiona</taxon>
        <taxon>Siphonopidae</taxon>
        <taxon>Microcaecilia</taxon>
    </lineage>
</organism>
<dbReference type="Proteomes" id="UP000515156">
    <property type="component" value="Chromosome 14"/>
</dbReference>
<dbReference type="Pfam" id="PF07703">
    <property type="entry name" value="A2M_BRD"/>
    <property type="match status" value="1"/>
</dbReference>
<evidence type="ECO:0000256" key="6">
    <source>
        <dbReference type="ARBA" id="ARBA00022900"/>
    </source>
</evidence>
<evidence type="ECO:0000313" key="13">
    <source>
        <dbReference type="RefSeq" id="XP_030043084.1"/>
    </source>
</evidence>
<dbReference type="SMART" id="SM01360">
    <property type="entry name" value="A2M"/>
    <property type="match status" value="1"/>
</dbReference>
<dbReference type="InterPro" id="IPR050473">
    <property type="entry name" value="A2M/Complement_sys"/>
</dbReference>
<dbReference type="SUPFAM" id="SSF48239">
    <property type="entry name" value="Terpenoid cyclases/Protein prenyltransferases"/>
    <property type="match status" value="1"/>
</dbReference>
<name>A0A6P7WYT1_9AMPH</name>
<evidence type="ECO:0000256" key="5">
    <source>
        <dbReference type="ARBA" id="ARBA00022729"/>
    </source>
</evidence>
<dbReference type="SUPFAM" id="SSF81296">
    <property type="entry name" value="E set domains"/>
    <property type="match status" value="1"/>
</dbReference>
<evidence type="ECO:0000259" key="10">
    <source>
        <dbReference type="SMART" id="SM01360"/>
    </source>
</evidence>
<dbReference type="PANTHER" id="PTHR11412">
    <property type="entry name" value="MACROGLOBULIN / COMPLEMENT"/>
    <property type="match status" value="1"/>
</dbReference>
<dbReference type="SMART" id="SM01359">
    <property type="entry name" value="A2M_N_2"/>
    <property type="match status" value="1"/>
</dbReference>
<dbReference type="InterPro" id="IPR040839">
    <property type="entry name" value="MG4"/>
</dbReference>
<dbReference type="InterPro" id="IPR041813">
    <property type="entry name" value="A2M_TED"/>
</dbReference>
<gene>
    <name evidence="13" type="primary">LOC115457683</name>
</gene>
<evidence type="ECO:0000313" key="12">
    <source>
        <dbReference type="Proteomes" id="UP000515156"/>
    </source>
</evidence>
<dbReference type="FunFam" id="1.50.10.20:FF:000001">
    <property type="entry name" value="CD109 isoform 1"/>
    <property type="match status" value="1"/>
</dbReference>
<proteinExistence type="inferred from homology"/>
<dbReference type="InterPro" id="IPR009048">
    <property type="entry name" value="A-macroglobulin_rcpt-bd"/>
</dbReference>
<protein>
    <submittedName>
        <fullName evidence="13">Alpha-2-macroglobulin-like protein 1 isoform X1</fullName>
    </submittedName>
</protein>